<dbReference type="RefSeq" id="XP_066066771.1">
    <property type="nucleotide sequence ID" value="XM_066210674.1"/>
</dbReference>
<gene>
    <name evidence="4" type="ORF">L203_101229</name>
</gene>
<reference evidence="4" key="3">
    <citation type="submission" date="2024-01" db="EMBL/GenBank/DDBJ databases">
        <authorList>
            <person name="Coelho M.A."/>
            <person name="David-Palma M."/>
            <person name="Shea T."/>
            <person name="Sun S."/>
            <person name="Cuomo C.A."/>
            <person name="Heitman J."/>
        </authorList>
    </citation>
    <scope>NUCLEOTIDE SEQUENCE</scope>
    <source>
        <strain evidence="4">CBS 7841</strain>
    </source>
</reference>
<keyword evidence="2" id="KW-0521">NADP</keyword>
<dbReference type="VEuPathDB" id="FungiDB:L203_06602"/>
<proteinExistence type="inferred from homology"/>
<organism evidence="4 5">
    <name type="scientific">Cryptococcus depauperatus CBS 7841</name>
    <dbReference type="NCBI Taxonomy" id="1295531"/>
    <lineage>
        <taxon>Eukaryota</taxon>
        <taxon>Fungi</taxon>
        <taxon>Dikarya</taxon>
        <taxon>Basidiomycota</taxon>
        <taxon>Agaricomycotina</taxon>
        <taxon>Tremellomycetes</taxon>
        <taxon>Tremellales</taxon>
        <taxon>Cryptococcaceae</taxon>
        <taxon>Cryptococcus</taxon>
    </lineage>
</organism>
<dbReference type="PANTHER" id="PTHR43618">
    <property type="entry name" value="7-ALPHA-HYDROXYSTEROID DEHYDROGENASE"/>
    <property type="match status" value="1"/>
</dbReference>
<evidence type="ECO:0000256" key="2">
    <source>
        <dbReference type="ARBA" id="ARBA00022857"/>
    </source>
</evidence>
<evidence type="ECO:0000313" key="4">
    <source>
        <dbReference type="EMBL" id="WVN86071.1"/>
    </source>
</evidence>
<dbReference type="PROSITE" id="PS00061">
    <property type="entry name" value="ADH_SHORT"/>
    <property type="match status" value="1"/>
</dbReference>
<dbReference type="GeneID" id="91085443"/>
<reference evidence="4" key="1">
    <citation type="submission" date="2016-06" db="EMBL/GenBank/DDBJ databases">
        <authorList>
            <person name="Cuomo C."/>
            <person name="Litvintseva A."/>
            <person name="Heitman J."/>
            <person name="Chen Y."/>
            <person name="Sun S."/>
            <person name="Springer D."/>
            <person name="Dromer F."/>
            <person name="Young S."/>
            <person name="Zeng Q."/>
            <person name="Chapman S."/>
            <person name="Gujja S."/>
            <person name="Saif S."/>
            <person name="Birren B."/>
        </authorList>
    </citation>
    <scope>NUCLEOTIDE SEQUENCE</scope>
    <source>
        <strain evidence="4">CBS 7841</strain>
    </source>
</reference>
<dbReference type="Gene3D" id="3.40.50.720">
    <property type="entry name" value="NAD(P)-binding Rossmann-like Domain"/>
    <property type="match status" value="1"/>
</dbReference>
<dbReference type="PRINTS" id="PR00080">
    <property type="entry name" value="SDRFAMILY"/>
</dbReference>
<dbReference type="InterPro" id="IPR020904">
    <property type="entry name" value="Sc_DH/Rdtase_CS"/>
</dbReference>
<dbReference type="GO" id="GO:0016491">
    <property type="term" value="F:oxidoreductase activity"/>
    <property type="evidence" value="ECO:0007669"/>
    <property type="project" value="UniProtKB-KW"/>
</dbReference>
<dbReference type="OrthoDB" id="2898618at2759"/>
<dbReference type="KEGG" id="cdep:91085443"/>
<keyword evidence="3" id="KW-0560">Oxidoreductase</keyword>
<sequence length="264" mass="28604">MDIQSLFDVKNKVILVTGGGRGIGEMISQGFVTNGAKVYISSRDAQSCQETAKRLTAMGPGKCIAIQADLSKYEECVRLAKEIEQREQVLHVLVNNSGAAWGDTFHSYPDSAFTKLLTLNVQRVFTLIQKLQPMLQKAYQQEEFVGRIINIGSVNGINPSSRETYAYSASKAALHQMSRHLAGRLGPSITVNALAPGPFRTKMMKATLDAYEKSLAESLPMQRIGAPEDLVSACLWLAGPGASWITGTVIPIDGGSLIATNMKL</sequence>
<dbReference type="PRINTS" id="PR00081">
    <property type="entry name" value="GDHRDH"/>
</dbReference>
<evidence type="ECO:0000313" key="5">
    <source>
        <dbReference type="Proteomes" id="UP000094043"/>
    </source>
</evidence>
<comment type="similarity">
    <text evidence="1">Belongs to the short-chain dehydrogenases/reductases (SDR) family.</text>
</comment>
<dbReference type="InterPro" id="IPR036291">
    <property type="entry name" value="NAD(P)-bd_dom_sf"/>
</dbReference>
<dbReference type="AlphaFoldDB" id="A0A1E3HEZ0"/>
<dbReference type="Pfam" id="PF13561">
    <property type="entry name" value="adh_short_C2"/>
    <property type="match status" value="1"/>
</dbReference>
<dbReference type="InterPro" id="IPR002347">
    <property type="entry name" value="SDR_fam"/>
</dbReference>
<dbReference type="FunFam" id="3.40.50.720:FF:000084">
    <property type="entry name" value="Short-chain dehydrogenase reductase"/>
    <property type="match status" value="1"/>
</dbReference>
<keyword evidence="5" id="KW-1185">Reference proteome</keyword>
<name>A0A1E3HEZ0_9TREE</name>
<dbReference type="Proteomes" id="UP000094043">
    <property type="component" value="Chromosome 1"/>
</dbReference>
<evidence type="ECO:0000256" key="1">
    <source>
        <dbReference type="ARBA" id="ARBA00006484"/>
    </source>
</evidence>
<dbReference type="PANTHER" id="PTHR43618:SF17">
    <property type="entry name" value="RHAMNOLIPIDS BIOSYNTHESIS 3-OXOACYL-[ACYL-CARRIER-PROTEIN] REDUCTASE"/>
    <property type="match status" value="1"/>
</dbReference>
<protein>
    <submittedName>
        <fullName evidence="4">Uncharacterized protein</fullName>
    </submittedName>
</protein>
<dbReference type="SUPFAM" id="SSF51735">
    <property type="entry name" value="NAD(P)-binding Rossmann-fold domains"/>
    <property type="match status" value="1"/>
</dbReference>
<evidence type="ECO:0000256" key="3">
    <source>
        <dbReference type="ARBA" id="ARBA00023002"/>
    </source>
</evidence>
<reference evidence="4" key="2">
    <citation type="journal article" date="2022" name="Elife">
        <title>Obligate sexual reproduction of a homothallic fungus closely related to the Cryptococcus pathogenic species complex.</title>
        <authorList>
            <person name="Passer A.R."/>
            <person name="Clancey S.A."/>
            <person name="Shea T."/>
            <person name="David-Palma M."/>
            <person name="Averette A.F."/>
            <person name="Boekhout T."/>
            <person name="Porcel B.M."/>
            <person name="Nowrousian M."/>
            <person name="Cuomo C.A."/>
            <person name="Sun S."/>
            <person name="Heitman J."/>
            <person name="Coelho M.A."/>
        </authorList>
    </citation>
    <scope>NUCLEOTIDE SEQUENCE</scope>
    <source>
        <strain evidence="4">CBS 7841</strain>
    </source>
</reference>
<dbReference type="InterPro" id="IPR052178">
    <property type="entry name" value="Sec_Metab_Biosynth_SDR"/>
</dbReference>
<dbReference type="EMBL" id="CP143784">
    <property type="protein sequence ID" value="WVN86071.1"/>
    <property type="molecule type" value="Genomic_DNA"/>
</dbReference>
<accession>A0A1E3HEZ0</accession>